<dbReference type="SUPFAM" id="SSF46767">
    <property type="entry name" value="Methylated DNA-protein cysteine methyltransferase, C-terminal domain"/>
    <property type="match status" value="1"/>
</dbReference>
<dbReference type="InterPro" id="IPR036217">
    <property type="entry name" value="MethylDNA_cys_MeTrfase_DNAb"/>
</dbReference>
<evidence type="ECO:0000313" key="4">
    <source>
        <dbReference type="Proteomes" id="UP001589776"/>
    </source>
</evidence>
<protein>
    <submittedName>
        <fullName evidence="3">MGMT family protein</fullName>
    </submittedName>
</protein>
<dbReference type="NCBIfam" id="TIGR00589">
    <property type="entry name" value="ogt"/>
    <property type="match status" value="1"/>
</dbReference>
<evidence type="ECO:0000256" key="1">
    <source>
        <dbReference type="ARBA" id="ARBA00022763"/>
    </source>
</evidence>
<name>A0ABV6DPB5_9BACL</name>
<dbReference type="Proteomes" id="UP001589776">
    <property type="component" value="Unassembled WGS sequence"/>
</dbReference>
<keyword evidence="4" id="KW-1185">Reference proteome</keyword>
<proteinExistence type="predicted"/>
<sequence>MTEFTEKVITVIRAIPEGKVMTYGQVAAEAGSPRAARQVVRILHSMSAPYKLPWHRVIGGKGELRLPDGETLEEQLFLLAAEGVEVTGRRYVDLERYGYRT</sequence>
<comment type="caution">
    <text evidence="3">The sequence shown here is derived from an EMBL/GenBank/DDBJ whole genome shotgun (WGS) entry which is preliminary data.</text>
</comment>
<reference evidence="3 4" key="1">
    <citation type="submission" date="2024-09" db="EMBL/GenBank/DDBJ databases">
        <authorList>
            <person name="Sun Q."/>
            <person name="Mori K."/>
        </authorList>
    </citation>
    <scope>NUCLEOTIDE SEQUENCE [LARGE SCALE GENOMIC DNA]</scope>
    <source>
        <strain evidence="3 4">CCM 7759</strain>
    </source>
</reference>
<dbReference type="RefSeq" id="WP_377471870.1">
    <property type="nucleotide sequence ID" value="NZ_JBHLWN010000074.1"/>
</dbReference>
<organism evidence="3 4">
    <name type="scientific">Paenibacillus chartarius</name>
    <dbReference type="NCBI Taxonomy" id="747481"/>
    <lineage>
        <taxon>Bacteria</taxon>
        <taxon>Bacillati</taxon>
        <taxon>Bacillota</taxon>
        <taxon>Bacilli</taxon>
        <taxon>Bacillales</taxon>
        <taxon>Paenibacillaceae</taxon>
        <taxon>Paenibacillus</taxon>
    </lineage>
</organism>
<keyword evidence="1" id="KW-0227">DNA damage</keyword>
<evidence type="ECO:0000313" key="3">
    <source>
        <dbReference type="EMBL" id="MFC0214496.1"/>
    </source>
</evidence>
<dbReference type="PANTHER" id="PTHR42942">
    <property type="entry name" value="6-O-METHYLGUANINE DNA METHYLTRANSFERASE"/>
    <property type="match status" value="1"/>
</dbReference>
<gene>
    <name evidence="3" type="ORF">ACFFK0_18860</name>
</gene>
<dbReference type="Pfam" id="PF01035">
    <property type="entry name" value="DNA_binding_1"/>
    <property type="match status" value="1"/>
</dbReference>
<dbReference type="InterPro" id="IPR014048">
    <property type="entry name" value="MethylDNA_cys_MeTrfase_DNA-bd"/>
</dbReference>
<dbReference type="InterPro" id="IPR036388">
    <property type="entry name" value="WH-like_DNA-bd_sf"/>
</dbReference>
<dbReference type="CDD" id="cd06445">
    <property type="entry name" value="ATase"/>
    <property type="match status" value="1"/>
</dbReference>
<evidence type="ECO:0000259" key="2">
    <source>
        <dbReference type="Pfam" id="PF01035"/>
    </source>
</evidence>
<accession>A0ABV6DPB5</accession>
<dbReference type="PANTHER" id="PTHR42942:SF1">
    <property type="entry name" value="ALKYLTRANSFERASE-LIKE PROTEIN 1"/>
    <property type="match status" value="1"/>
</dbReference>
<dbReference type="EMBL" id="JBHLWN010000074">
    <property type="protein sequence ID" value="MFC0214496.1"/>
    <property type="molecule type" value="Genomic_DNA"/>
</dbReference>
<dbReference type="InterPro" id="IPR052520">
    <property type="entry name" value="ATL_DNA_repair"/>
</dbReference>
<feature type="domain" description="Methylated-DNA-[protein]-cysteine S-methyltransferase DNA binding" evidence="2">
    <location>
        <begin position="3"/>
        <end position="84"/>
    </location>
</feature>
<dbReference type="Gene3D" id="1.10.10.10">
    <property type="entry name" value="Winged helix-like DNA-binding domain superfamily/Winged helix DNA-binding domain"/>
    <property type="match status" value="1"/>
</dbReference>